<dbReference type="InterPro" id="IPR013780">
    <property type="entry name" value="Glyco_hydro_b"/>
</dbReference>
<dbReference type="SUPFAM" id="SSF51445">
    <property type="entry name" value="(Trans)glycosidases"/>
    <property type="match status" value="1"/>
</dbReference>
<evidence type="ECO:0000256" key="4">
    <source>
        <dbReference type="ARBA" id="ARBA00023295"/>
    </source>
</evidence>
<dbReference type="AlphaFoldDB" id="A0A7W4UDZ0"/>
<dbReference type="Pfam" id="PF17801">
    <property type="entry name" value="Melibiase_C"/>
    <property type="match status" value="1"/>
</dbReference>
<comment type="caution">
    <text evidence="7">The sequence shown here is derived from an EMBL/GenBank/DDBJ whole genome shotgun (WGS) entry which is preliminary data.</text>
</comment>
<dbReference type="InterPro" id="IPR013785">
    <property type="entry name" value="Aldolase_TIM"/>
</dbReference>
<reference evidence="7 8" key="1">
    <citation type="submission" date="2020-08" db="EMBL/GenBank/DDBJ databases">
        <title>The Agave Microbiome: Exploring the role of microbial communities in plant adaptations to desert environments.</title>
        <authorList>
            <person name="Partida-Martinez L.P."/>
        </authorList>
    </citation>
    <scope>NUCLEOTIDE SEQUENCE [LARGE SCALE GENOMIC DNA]</scope>
    <source>
        <strain evidence="7 8">RAS26</strain>
    </source>
</reference>
<feature type="domain" description="Alpha galactosidase C-terminal" evidence="6">
    <location>
        <begin position="348"/>
        <end position="433"/>
    </location>
</feature>
<comment type="similarity">
    <text evidence="1 5">Belongs to the glycosyl hydrolase 27 family.</text>
</comment>
<dbReference type="EC" id="3.2.1.22" evidence="5"/>
<evidence type="ECO:0000313" key="8">
    <source>
        <dbReference type="Proteomes" id="UP000518206"/>
    </source>
</evidence>
<dbReference type="Proteomes" id="UP000518206">
    <property type="component" value="Unassembled WGS sequence"/>
</dbReference>
<dbReference type="EMBL" id="JACHVX010000002">
    <property type="protein sequence ID" value="MBB2922437.1"/>
    <property type="molecule type" value="Genomic_DNA"/>
</dbReference>
<keyword evidence="4 5" id="KW-0326">Glycosidase</keyword>
<dbReference type="RefSeq" id="WP_260176164.1">
    <property type="nucleotide sequence ID" value="NZ_JACHVX010000002.1"/>
</dbReference>
<dbReference type="GO" id="GO:0005975">
    <property type="term" value="P:carbohydrate metabolic process"/>
    <property type="evidence" value="ECO:0007669"/>
    <property type="project" value="InterPro"/>
</dbReference>
<dbReference type="PRINTS" id="PR00740">
    <property type="entry name" value="GLHYDRLASE27"/>
</dbReference>
<keyword evidence="5" id="KW-1015">Disulfide bond</keyword>
<gene>
    <name evidence="7" type="ORF">FHR80_001349</name>
</gene>
<dbReference type="Gene3D" id="3.20.20.70">
    <property type="entry name" value="Aldolase class I"/>
    <property type="match status" value="1"/>
</dbReference>
<dbReference type="Gene3D" id="2.60.40.1180">
    <property type="entry name" value="Golgi alpha-mannosidase II"/>
    <property type="match status" value="1"/>
</dbReference>
<organism evidence="7 8">
    <name type="scientific">Cellulomonas cellasea</name>
    <dbReference type="NCBI Taxonomy" id="43670"/>
    <lineage>
        <taxon>Bacteria</taxon>
        <taxon>Bacillati</taxon>
        <taxon>Actinomycetota</taxon>
        <taxon>Actinomycetes</taxon>
        <taxon>Micrococcales</taxon>
        <taxon>Cellulomonadaceae</taxon>
        <taxon>Cellulomonas</taxon>
    </lineage>
</organism>
<dbReference type="PANTHER" id="PTHR11452:SF42">
    <property type="entry name" value="ALPHA-GALACTOSIDASE"/>
    <property type="match status" value="1"/>
</dbReference>
<sequence>MALLAPTPPMGWNSWDCYGTTVTEAEVLANARFLAEHLLPTGWDTVVVDIAWYDPTARAHGYNAGAPLALDAHGRPLPAENRFPSAAGGHGFRPLADALHALDLRFGVHVMRGIPRLAVERDLPVRGTTWTARDAADTTSTCAWNPDNYGLDHDHPAAQAYLDGQVAQLAGWGVDLVKVDDMLAPYHSRAIEAWATAIERSGRDIVLSLSPGTHLSTAHLDHLRGRAQMWRISDDLWDRWEDVHAQLTRLARWAPHQRPGAWADADMLPLGRIGIRAERGEDRQSRLTPDEQRTLLTLWVMARSPLMMGGDLPTSDPATVALLANPAVGHVLRTGQDGRELLREDLGDGELVVWSAHAPTTRTRYVAVFWTGSAPRRHSLPLTSVVGHPAAPAPEKWTVRDLWDSGDGETSHPTYAAEDDLDLDLPPHGVRWLALDAG</sequence>
<dbReference type="InterPro" id="IPR017853">
    <property type="entry name" value="GH"/>
</dbReference>
<accession>A0A7W4UDZ0</accession>
<evidence type="ECO:0000256" key="1">
    <source>
        <dbReference type="ARBA" id="ARBA00009743"/>
    </source>
</evidence>
<dbReference type="Pfam" id="PF16499">
    <property type="entry name" value="Melibiase_2"/>
    <property type="match status" value="1"/>
</dbReference>
<dbReference type="GO" id="GO:0004557">
    <property type="term" value="F:alpha-galactosidase activity"/>
    <property type="evidence" value="ECO:0007669"/>
    <property type="project" value="UniProtKB-EC"/>
</dbReference>
<reference evidence="7 8" key="2">
    <citation type="submission" date="2020-08" db="EMBL/GenBank/DDBJ databases">
        <authorList>
            <person name="Partida-Martinez L."/>
            <person name="Huntemann M."/>
            <person name="Clum A."/>
            <person name="Wang J."/>
            <person name="Palaniappan K."/>
            <person name="Ritter S."/>
            <person name="Chen I.-M."/>
            <person name="Stamatis D."/>
            <person name="Reddy T."/>
            <person name="O'Malley R."/>
            <person name="Daum C."/>
            <person name="Shapiro N."/>
            <person name="Ivanova N."/>
            <person name="Kyrpides N."/>
            <person name="Woyke T."/>
        </authorList>
    </citation>
    <scope>NUCLEOTIDE SEQUENCE [LARGE SCALE GENOMIC DNA]</scope>
    <source>
        <strain evidence="7 8">RAS26</strain>
    </source>
</reference>
<dbReference type="PANTHER" id="PTHR11452">
    <property type="entry name" value="ALPHA-GALACTOSIDASE/ALPHA-N-ACETYLGALACTOSAMINIDASE"/>
    <property type="match status" value="1"/>
</dbReference>
<evidence type="ECO:0000256" key="2">
    <source>
        <dbReference type="ARBA" id="ARBA00022729"/>
    </source>
</evidence>
<evidence type="ECO:0000313" key="7">
    <source>
        <dbReference type="EMBL" id="MBB2922437.1"/>
    </source>
</evidence>
<dbReference type="InterPro" id="IPR041233">
    <property type="entry name" value="Melibiase_C"/>
</dbReference>
<keyword evidence="2" id="KW-0732">Signal</keyword>
<evidence type="ECO:0000259" key="6">
    <source>
        <dbReference type="Pfam" id="PF17801"/>
    </source>
</evidence>
<evidence type="ECO:0000256" key="5">
    <source>
        <dbReference type="RuleBase" id="RU361168"/>
    </source>
</evidence>
<comment type="catalytic activity">
    <reaction evidence="5">
        <text>Hydrolysis of terminal, non-reducing alpha-D-galactose residues in alpha-D-galactosides, including galactose oligosaccharides, galactomannans and galactolipids.</text>
        <dbReference type="EC" id="3.2.1.22"/>
    </reaction>
</comment>
<evidence type="ECO:0000256" key="3">
    <source>
        <dbReference type="ARBA" id="ARBA00022801"/>
    </source>
</evidence>
<dbReference type="InterPro" id="IPR002241">
    <property type="entry name" value="Glyco_hydro_27"/>
</dbReference>
<name>A0A7W4UDZ0_9CELL</name>
<dbReference type="CDD" id="cd14792">
    <property type="entry name" value="GH27"/>
    <property type="match status" value="1"/>
</dbReference>
<protein>
    <recommendedName>
        <fullName evidence="5">Alpha-galactosidase</fullName>
        <ecNumber evidence="5">3.2.1.22</ecNumber>
    </recommendedName>
    <alternativeName>
        <fullName evidence="5">Melibiase</fullName>
    </alternativeName>
</protein>
<proteinExistence type="inferred from homology"/>
<keyword evidence="3 5" id="KW-0378">Hydrolase</keyword>